<dbReference type="EMBL" id="NOVD01000001">
    <property type="protein sequence ID" value="PCK29222.1"/>
    <property type="molecule type" value="Genomic_DNA"/>
</dbReference>
<dbReference type="Proteomes" id="UP000230886">
    <property type="component" value="Unassembled WGS sequence"/>
</dbReference>
<dbReference type="Proteomes" id="UP001217325">
    <property type="component" value="Unassembled WGS sequence"/>
</dbReference>
<protein>
    <submittedName>
        <fullName evidence="2">SRPBCC family protein</fullName>
    </submittedName>
</protein>
<dbReference type="InterPro" id="IPR019587">
    <property type="entry name" value="Polyketide_cyclase/dehydratase"/>
</dbReference>
<reference evidence="2 3" key="1">
    <citation type="submission" date="2017-07" db="EMBL/GenBank/DDBJ databases">
        <title>Draft sequence of Rhodococcus enclensis 23b-28.</title>
        <authorList>
            <person name="Besaury L."/>
            <person name="Sancelme M."/>
            <person name="Amato P."/>
            <person name="Lallement A."/>
            <person name="Delort A.-M."/>
        </authorList>
    </citation>
    <scope>NUCLEOTIDE SEQUENCE [LARGE SCALE GENOMIC DNA]</scope>
    <source>
        <strain evidence="2 3">23b-28</strain>
    </source>
</reference>
<comment type="caution">
    <text evidence="2">The sequence shown here is derived from an EMBL/GenBank/DDBJ whole genome shotgun (WGS) entry which is preliminary data.</text>
</comment>
<dbReference type="EMBL" id="JARDXE010000011">
    <property type="protein sequence ID" value="MDE8646922.1"/>
    <property type="molecule type" value="Genomic_DNA"/>
</dbReference>
<dbReference type="Pfam" id="PF10604">
    <property type="entry name" value="Polyketide_cyc2"/>
    <property type="match status" value="1"/>
</dbReference>
<dbReference type="SUPFAM" id="SSF55961">
    <property type="entry name" value="Bet v1-like"/>
    <property type="match status" value="1"/>
</dbReference>
<proteinExistence type="predicted"/>
<evidence type="ECO:0000313" key="2">
    <source>
        <dbReference type="EMBL" id="PCK29222.1"/>
    </source>
</evidence>
<sequence>METASAYIEATPVSVWKVVSDIEGMGRFSPENTGGTWTSGTPGTVGAKFKGTNKHGLIRWSTHCTVVDVVDCRRFSFESDEPKARWTFVLEPSGTGTVLTETREIYATPALYVRMMSGSGLLGRGRDQLMQTGMETTLARIKAFLES</sequence>
<dbReference type="RefSeq" id="WP_003943564.1">
    <property type="nucleotide sequence ID" value="NZ_AP026691.1"/>
</dbReference>
<dbReference type="Gene3D" id="3.30.530.20">
    <property type="match status" value="1"/>
</dbReference>
<dbReference type="CDD" id="cd07812">
    <property type="entry name" value="SRPBCC"/>
    <property type="match status" value="1"/>
</dbReference>
<evidence type="ECO:0000313" key="3">
    <source>
        <dbReference type="Proteomes" id="UP000230886"/>
    </source>
</evidence>
<dbReference type="AlphaFoldDB" id="A0A1C4F7S7"/>
<dbReference type="InterPro" id="IPR023393">
    <property type="entry name" value="START-like_dom_sf"/>
</dbReference>
<organism evidence="2 3">
    <name type="scientific">Rhodococcus qingshengii</name>
    <dbReference type="NCBI Taxonomy" id="334542"/>
    <lineage>
        <taxon>Bacteria</taxon>
        <taxon>Bacillati</taxon>
        <taxon>Actinomycetota</taxon>
        <taxon>Actinomycetes</taxon>
        <taxon>Mycobacteriales</taxon>
        <taxon>Nocardiaceae</taxon>
        <taxon>Rhodococcus</taxon>
        <taxon>Rhodococcus erythropolis group</taxon>
    </lineage>
</organism>
<name>A0A1C4F7S7_RHOSG</name>
<accession>A0A1C4F7S7</accession>
<evidence type="ECO:0000313" key="1">
    <source>
        <dbReference type="EMBL" id="MDE8646922.1"/>
    </source>
</evidence>
<gene>
    <name evidence="2" type="ORF">CHR55_02230</name>
    <name evidence="1" type="ORF">PXH69_18305</name>
</gene>
<reference evidence="1" key="2">
    <citation type="submission" date="2023-02" db="EMBL/GenBank/DDBJ databases">
        <title>A novel hydrolase synthesized by Rhodococcus erythropolis HQ is responsible for the detoxification of Zearalenone.</title>
        <authorList>
            <person name="Hu J."/>
            <person name="Xu J."/>
        </authorList>
    </citation>
    <scope>NUCLEOTIDE SEQUENCE</scope>
    <source>
        <strain evidence="1">HQ</strain>
    </source>
</reference>